<feature type="binding site" evidence="15">
    <location>
        <position position="377"/>
    </location>
    <ligand>
        <name>Zn(2+)</name>
        <dbReference type="ChEBI" id="CHEBI:29105"/>
        <label>2</label>
    </ligand>
</feature>
<evidence type="ECO:0000256" key="17">
    <source>
        <dbReference type="SAM" id="SignalP"/>
    </source>
</evidence>
<keyword evidence="7 15" id="KW-0479">Metal-binding</keyword>
<comment type="cofactor">
    <cofactor evidence="15">
        <name>Mg(2+)</name>
        <dbReference type="ChEBI" id="CHEBI:18420"/>
    </cofactor>
    <text evidence="15">Binds 1 Mg(2+) ion.</text>
</comment>
<keyword evidence="4" id="KW-1003">Cell membrane</keyword>
<dbReference type="Proteomes" id="UP001153737">
    <property type="component" value="Chromosome 1"/>
</dbReference>
<dbReference type="CDD" id="cd16012">
    <property type="entry name" value="ALP"/>
    <property type="match status" value="1"/>
</dbReference>
<dbReference type="FunFam" id="3.40.720.10:FF:000008">
    <property type="entry name" value="Alkaline phosphatase"/>
    <property type="match status" value="1"/>
</dbReference>
<evidence type="ECO:0000256" key="1">
    <source>
        <dbReference type="ARBA" id="ARBA00004609"/>
    </source>
</evidence>
<feature type="binding site" evidence="15">
    <location>
        <position position="339"/>
    </location>
    <ligand>
        <name>Zn(2+)</name>
        <dbReference type="ChEBI" id="CHEBI:29105"/>
        <label>2</label>
    </ligand>
</feature>
<dbReference type="PANTHER" id="PTHR11596:SF5">
    <property type="entry name" value="ALKALINE PHOSPHATASE"/>
    <property type="match status" value="1"/>
</dbReference>
<evidence type="ECO:0000256" key="14">
    <source>
        <dbReference type="PIRSR" id="PIRSR601952-1"/>
    </source>
</evidence>
<feature type="binding site" evidence="15">
    <location>
        <position position="168"/>
    </location>
    <ligand>
        <name>Mg(2+)</name>
        <dbReference type="ChEBI" id="CHEBI:18420"/>
    </ligand>
</feature>
<keyword evidence="13" id="KW-0449">Lipoprotein</keyword>
<evidence type="ECO:0000256" key="6">
    <source>
        <dbReference type="ARBA" id="ARBA00022622"/>
    </source>
</evidence>
<feature type="binding site" evidence="15">
    <location>
        <position position="456"/>
    </location>
    <ligand>
        <name>Zn(2+)</name>
        <dbReference type="ChEBI" id="CHEBI:29105"/>
        <label>2</label>
    </ligand>
</feature>
<evidence type="ECO:0000256" key="4">
    <source>
        <dbReference type="ARBA" id="ARBA00022475"/>
    </source>
</evidence>
<evidence type="ECO:0000313" key="18">
    <source>
        <dbReference type="EMBL" id="CAH1116023.1"/>
    </source>
</evidence>
<dbReference type="EC" id="3.1.3.1" evidence="3"/>
<keyword evidence="10 15" id="KW-0460">Magnesium</keyword>
<feature type="active site" description="Phosphoserine intermediate" evidence="14">
    <location>
        <position position="105"/>
    </location>
</feature>
<evidence type="ECO:0000256" key="9">
    <source>
        <dbReference type="ARBA" id="ARBA00022833"/>
    </source>
</evidence>
<evidence type="ECO:0000256" key="3">
    <source>
        <dbReference type="ARBA" id="ARBA00012647"/>
    </source>
</evidence>
<comment type="cofactor">
    <cofactor evidence="15">
        <name>Zn(2+)</name>
        <dbReference type="ChEBI" id="CHEBI:29105"/>
    </cofactor>
    <text evidence="15">Binds 2 Zn(2+) ions.</text>
</comment>
<protein>
    <recommendedName>
        <fullName evidence="3">alkaline phosphatase</fullName>
        <ecNumber evidence="3">3.1.3.1</ecNumber>
    </recommendedName>
</protein>
<dbReference type="PANTHER" id="PTHR11596">
    <property type="entry name" value="ALKALINE PHOSPHATASE"/>
    <property type="match status" value="1"/>
</dbReference>
<name>A0A9P0DFV0_PHACE</name>
<sequence>MCSLQYYVIFPLLILNQLVPVTNFKEDQAHWKNLGAEELQEALNKDVIEGVAKNVILFVADGMGLTTSTSARIYAKRETGHLAWEKFKNIGVLKTYSANKLVPDSCSTATALFCGVKANHKTSGVDSTVDVDDCEASLKKESNLESIFTWAQDAGKSTGFVTTTRVTHATPSALYAHTPNRNWECEGKIPVAASKCRDIAKQLVEDSTGKKIQVIMGGGRQCLQSEVTESQADPIDTWSCYSRDGRDLIGDWERDKTANGFTHQVISNNEELQNLDLNAEFTLGIFANGHLKYDYERDRGPKGMPSLANMTEKAILLLKKSEKGYILMVEGGMIDQAHHRGHARKALDEVAAFSDAIQMALDLTDARETLVIVTSDHSHSMVLTGYPDRGAGVLSHTKSAMDHIPFTSLLYGTGGPNNFQFTVENGTVVRPDPSRNDTTDFEYSQQAVVYTDEVTHSGTDVLVFAKGPMAHLFTSVHEQTYVAYAISYASKIGPHGVNSSQSTYGFCTLVLFSVSVLFYLHE</sequence>
<reference evidence="18" key="1">
    <citation type="submission" date="2022-01" db="EMBL/GenBank/DDBJ databases">
        <authorList>
            <person name="King R."/>
        </authorList>
    </citation>
    <scope>NUCLEOTIDE SEQUENCE</scope>
</reference>
<evidence type="ECO:0000313" key="19">
    <source>
        <dbReference type="Proteomes" id="UP001153737"/>
    </source>
</evidence>
<keyword evidence="9 15" id="KW-0862">Zinc</keyword>
<dbReference type="EMBL" id="OU896707">
    <property type="protein sequence ID" value="CAH1116023.1"/>
    <property type="molecule type" value="Genomic_DNA"/>
</dbReference>
<keyword evidence="8" id="KW-0378">Hydrolase</keyword>
<dbReference type="AlphaFoldDB" id="A0A9P0DFV0"/>
<dbReference type="GO" id="GO:0004035">
    <property type="term" value="F:alkaline phosphatase activity"/>
    <property type="evidence" value="ECO:0007669"/>
    <property type="project" value="UniProtKB-EC"/>
</dbReference>
<feature type="signal peptide" evidence="17">
    <location>
        <begin position="1"/>
        <end position="24"/>
    </location>
</feature>
<evidence type="ECO:0000256" key="16">
    <source>
        <dbReference type="RuleBase" id="RU003946"/>
    </source>
</evidence>
<comment type="similarity">
    <text evidence="2 16">Belongs to the alkaline phosphatase family.</text>
</comment>
<evidence type="ECO:0000256" key="5">
    <source>
        <dbReference type="ARBA" id="ARBA00022553"/>
    </source>
</evidence>
<keyword evidence="11" id="KW-0472">Membrane</keyword>
<reference evidence="18" key="2">
    <citation type="submission" date="2022-10" db="EMBL/GenBank/DDBJ databases">
        <authorList>
            <consortium name="ENA_rothamsted_submissions"/>
            <consortium name="culmorum"/>
            <person name="King R."/>
        </authorList>
    </citation>
    <scope>NUCLEOTIDE SEQUENCE</scope>
</reference>
<dbReference type="GO" id="GO:0005886">
    <property type="term" value="C:plasma membrane"/>
    <property type="evidence" value="ECO:0007669"/>
    <property type="project" value="UniProtKB-SubCell"/>
</dbReference>
<dbReference type="GO" id="GO:0098552">
    <property type="term" value="C:side of membrane"/>
    <property type="evidence" value="ECO:0007669"/>
    <property type="project" value="UniProtKB-KW"/>
</dbReference>
<feature type="binding site" evidence="15">
    <location>
        <position position="376"/>
    </location>
    <ligand>
        <name>Zn(2+)</name>
        <dbReference type="ChEBI" id="CHEBI:29105"/>
        <label>2</label>
    </ligand>
</feature>
<feature type="chain" id="PRO_5040465645" description="alkaline phosphatase" evidence="17">
    <location>
        <begin position="25"/>
        <end position="522"/>
    </location>
</feature>
<feature type="binding site" evidence="15">
    <location>
        <position position="330"/>
    </location>
    <ligand>
        <name>Mg(2+)</name>
        <dbReference type="ChEBI" id="CHEBI:18420"/>
    </ligand>
</feature>
<accession>A0A9P0DFV0</accession>
<evidence type="ECO:0000256" key="2">
    <source>
        <dbReference type="ARBA" id="ARBA00005984"/>
    </source>
</evidence>
<evidence type="ECO:0000256" key="15">
    <source>
        <dbReference type="PIRSR" id="PIRSR601952-2"/>
    </source>
</evidence>
<evidence type="ECO:0000256" key="12">
    <source>
        <dbReference type="ARBA" id="ARBA00023180"/>
    </source>
</evidence>
<feature type="binding site" evidence="15">
    <location>
        <position position="170"/>
    </location>
    <ligand>
        <name>Mg(2+)</name>
        <dbReference type="ChEBI" id="CHEBI:18420"/>
    </ligand>
</feature>
<organism evidence="18 19">
    <name type="scientific">Phaedon cochleariae</name>
    <name type="common">Mustard beetle</name>
    <dbReference type="NCBI Taxonomy" id="80249"/>
    <lineage>
        <taxon>Eukaryota</taxon>
        <taxon>Metazoa</taxon>
        <taxon>Ecdysozoa</taxon>
        <taxon>Arthropoda</taxon>
        <taxon>Hexapoda</taxon>
        <taxon>Insecta</taxon>
        <taxon>Pterygota</taxon>
        <taxon>Neoptera</taxon>
        <taxon>Endopterygota</taxon>
        <taxon>Coleoptera</taxon>
        <taxon>Polyphaga</taxon>
        <taxon>Cucujiformia</taxon>
        <taxon>Chrysomeloidea</taxon>
        <taxon>Chrysomelidae</taxon>
        <taxon>Chrysomelinae</taxon>
        <taxon>Chrysomelini</taxon>
        <taxon>Phaedon</taxon>
    </lineage>
</organism>
<keyword evidence="12" id="KW-0325">Glycoprotein</keyword>
<evidence type="ECO:0000256" key="11">
    <source>
        <dbReference type="ARBA" id="ARBA00023136"/>
    </source>
</evidence>
<dbReference type="SUPFAM" id="SSF53649">
    <property type="entry name" value="Alkaline phosphatase-like"/>
    <property type="match status" value="1"/>
</dbReference>
<keyword evidence="19" id="KW-1185">Reference proteome</keyword>
<keyword evidence="5" id="KW-0597">Phosphoprotein</keyword>
<feature type="binding site" evidence="15">
    <location>
        <position position="335"/>
    </location>
    <ligand>
        <name>Zn(2+)</name>
        <dbReference type="ChEBI" id="CHEBI:29105"/>
        <label>2</label>
    </ligand>
</feature>
<feature type="binding site" evidence="15">
    <location>
        <position position="61"/>
    </location>
    <ligand>
        <name>Zn(2+)</name>
        <dbReference type="ChEBI" id="CHEBI:29105"/>
        <label>2</label>
    </ligand>
</feature>
<dbReference type="InterPro" id="IPR017850">
    <property type="entry name" value="Alkaline_phosphatase_core_sf"/>
</dbReference>
<gene>
    <name evidence="18" type="ORF">PHAECO_LOCUS543</name>
</gene>
<evidence type="ECO:0000256" key="7">
    <source>
        <dbReference type="ARBA" id="ARBA00022723"/>
    </source>
</evidence>
<evidence type="ECO:0000256" key="8">
    <source>
        <dbReference type="ARBA" id="ARBA00022801"/>
    </source>
</evidence>
<dbReference type="OrthoDB" id="5818554at2759"/>
<dbReference type="GO" id="GO:0046872">
    <property type="term" value="F:metal ion binding"/>
    <property type="evidence" value="ECO:0007669"/>
    <property type="project" value="UniProtKB-KW"/>
</dbReference>
<evidence type="ECO:0000256" key="13">
    <source>
        <dbReference type="ARBA" id="ARBA00023288"/>
    </source>
</evidence>
<dbReference type="Gene3D" id="3.40.720.10">
    <property type="entry name" value="Alkaline Phosphatase, subunit A"/>
    <property type="match status" value="1"/>
</dbReference>
<dbReference type="SMART" id="SM00098">
    <property type="entry name" value="alkPPc"/>
    <property type="match status" value="1"/>
</dbReference>
<comment type="subcellular location">
    <subcellularLocation>
        <location evidence="1">Cell membrane</location>
        <topology evidence="1">Lipid-anchor</topology>
        <topology evidence="1">GPI-anchor</topology>
    </subcellularLocation>
</comment>
<evidence type="ECO:0000256" key="10">
    <source>
        <dbReference type="ARBA" id="ARBA00022842"/>
    </source>
</evidence>
<dbReference type="PRINTS" id="PR00113">
    <property type="entry name" value="ALKPHPHTASE"/>
</dbReference>
<feature type="binding site" evidence="15">
    <location>
        <position position="61"/>
    </location>
    <ligand>
        <name>Mg(2+)</name>
        <dbReference type="ChEBI" id="CHEBI:18420"/>
    </ligand>
</feature>
<dbReference type="Pfam" id="PF00245">
    <property type="entry name" value="Alk_phosphatase"/>
    <property type="match status" value="1"/>
</dbReference>
<keyword evidence="6" id="KW-0336">GPI-anchor</keyword>
<dbReference type="InterPro" id="IPR001952">
    <property type="entry name" value="Alkaline_phosphatase"/>
</dbReference>
<keyword evidence="17" id="KW-0732">Signal</keyword>
<proteinExistence type="inferred from homology"/>